<sequence length="116" mass="13357">MSTTSLTSFDGKDGPENTWLGSLVEHLAVLKERDQAIEIEQYGLIPPSIAERLEQPVPMVVHVLRRPDNRHRCSMEELEKLLDLKESDRHSQRVRAMLPDHNISLLKVMYCRINAL</sequence>
<evidence type="ECO:0000313" key="1">
    <source>
        <dbReference type="EMBL" id="KAF2215132.1"/>
    </source>
</evidence>
<dbReference type="Proteomes" id="UP000799539">
    <property type="component" value="Unassembled WGS sequence"/>
</dbReference>
<accession>A0A6A6FNU5</accession>
<evidence type="ECO:0000313" key="2">
    <source>
        <dbReference type="Proteomes" id="UP000799539"/>
    </source>
</evidence>
<gene>
    <name evidence="1" type="ORF">CERZMDRAFT_94552</name>
</gene>
<dbReference type="AlphaFoldDB" id="A0A6A6FNU5"/>
<proteinExistence type="predicted"/>
<keyword evidence="2" id="KW-1185">Reference proteome</keyword>
<protein>
    <submittedName>
        <fullName evidence="1">Uncharacterized protein</fullName>
    </submittedName>
</protein>
<dbReference type="EMBL" id="ML992666">
    <property type="protein sequence ID" value="KAF2215132.1"/>
    <property type="molecule type" value="Genomic_DNA"/>
</dbReference>
<organism evidence="1 2">
    <name type="scientific">Cercospora zeae-maydis SCOH1-5</name>
    <dbReference type="NCBI Taxonomy" id="717836"/>
    <lineage>
        <taxon>Eukaryota</taxon>
        <taxon>Fungi</taxon>
        <taxon>Dikarya</taxon>
        <taxon>Ascomycota</taxon>
        <taxon>Pezizomycotina</taxon>
        <taxon>Dothideomycetes</taxon>
        <taxon>Dothideomycetidae</taxon>
        <taxon>Mycosphaerellales</taxon>
        <taxon>Mycosphaerellaceae</taxon>
        <taxon>Cercospora</taxon>
    </lineage>
</organism>
<name>A0A6A6FNU5_9PEZI</name>
<reference evidence="1" key="1">
    <citation type="journal article" date="2020" name="Stud. Mycol.">
        <title>101 Dothideomycetes genomes: a test case for predicting lifestyles and emergence of pathogens.</title>
        <authorList>
            <person name="Haridas S."/>
            <person name="Albert R."/>
            <person name="Binder M."/>
            <person name="Bloem J."/>
            <person name="Labutti K."/>
            <person name="Salamov A."/>
            <person name="Andreopoulos B."/>
            <person name="Baker S."/>
            <person name="Barry K."/>
            <person name="Bills G."/>
            <person name="Bluhm B."/>
            <person name="Cannon C."/>
            <person name="Castanera R."/>
            <person name="Culley D."/>
            <person name="Daum C."/>
            <person name="Ezra D."/>
            <person name="Gonzalez J."/>
            <person name="Henrissat B."/>
            <person name="Kuo A."/>
            <person name="Liang C."/>
            <person name="Lipzen A."/>
            <person name="Lutzoni F."/>
            <person name="Magnuson J."/>
            <person name="Mondo S."/>
            <person name="Nolan M."/>
            <person name="Ohm R."/>
            <person name="Pangilinan J."/>
            <person name="Park H.-J."/>
            <person name="Ramirez L."/>
            <person name="Alfaro M."/>
            <person name="Sun H."/>
            <person name="Tritt A."/>
            <person name="Yoshinaga Y."/>
            <person name="Zwiers L.-H."/>
            <person name="Turgeon B."/>
            <person name="Goodwin S."/>
            <person name="Spatafora J."/>
            <person name="Crous P."/>
            <person name="Grigoriev I."/>
        </authorList>
    </citation>
    <scope>NUCLEOTIDE SEQUENCE</scope>
    <source>
        <strain evidence="1">SCOH1-5</strain>
    </source>
</reference>